<organism evidence="3 4">
    <name type="scientific">Vanrija pseudolonga</name>
    <dbReference type="NCBI Taxonomy" id="143232"/>
    <lineage>
        <taxon>Eukaryota</taxon>
        <taxon>Fungi</taxon>
        <taxon>Dikarya</taxon>
        <taxon>Basidiomycota</taxon>
        <taxon>Agaricomycotina</taxon>
        <taxon>Tremellomycetes</taxon>
        <taxon>Trichosporonales</taxon>
        <taxon>Trichosporonaceae</taxon>
        <taxon>Vanrija</taxon>
    </lineage>
</organism>
<feature type="region of interest" description="Disordered" evidence="1">
    <location>
        <begin position="1"/>
        <end position="76"/>
    </location>
</feature>
<dbReference type="PROSITE" id="PS50090">
    <property type="entry name" value="MYB_LIKE"/>
    <property type="match status" value="1"/>
</dbReference>
<dbReference type="CDD" id="cd00167">
    <property type="entry name" value="SANT"/>
    <property type="match status" value="1"/>
</dbReference>
<feature type="compositionally biased region" description="Polar residues" evidence="1">
    <location>
        <begin position="1"/>
        <end position="11"/>
    </location>
</feature>
<reference evidence="3" key="1">
    <citation type="submission" date="2023-10" db="EMBL/GenBank/DDBJ databases">
        <authorList>
            <person name="Noh H."/>
        </authorList>
    </citation>
    <scope>NUCLEOTIDE SEQUENCE</scope>
    <source>
        <strain evidence="3">DUCC4014</strain>
    </source>
</reference>
<gene>
    <name evidence="3" type="ORF">LOC62_06G008172</name>
</gene>
<evidence type="ECO:0000313" key="3">
    <source>
        <dbReference type="EMBL" id="WOO84655.1"/>
    </source>
</evidence>
<dbReference type="RefSeq" id="XP_062630681.1">
    <property type="nucleotide sequence ID" value="XM_062774697.1"/>
</dbReference>
<dbReference type="InterPro" id="IPR001005">
    <property type="entry name" value="SANT/Myb"/>
</dbReference>
<evidence type="ECO:0000256" key="1">
    <source>
        <dbReference type="SAM" id="MobiDB-lite"/>
    </source>
</evidence>
<keyword evidence="4" id="KW-1185">Reference proteome</keyword>
<feature type="domain" description="Myb-like" evidence="2">
    <location>
        <begin position="76"/>
        <end position="125"/>
    </location>
</feature>
<dbReference type="EMBL" id="CP086719">
    <property type="protein sequence ID" value="WOO84655.1"/>
    <property type="molecule type" value="Genomic_DNA"/>
</dbReference>
<dbReference type="Gene3D" id="1.10.10.60">
    <property type="entry name" value="Homeodomain-like"/>
    <property type="match status" value="1"/>
</dbReference>
<accession>A0AAF0YDD3</accession>
<sequence>MPPKRTATTSPDAEPAPKKAVANSSASTKPSSSSTKAAKSKPASKPSSTKVAKKTATSSTTTTNHPAAPAATPGDKQAWTRAELRYLFETLQPKRVGVNWADVAAGMPGRPRTVKSCQNKWARMQGKILAAVKDLGGE</sequence>
<dbReference type="SMART" id="SM00717">
    <property type="entry name" value="SANT"/>
    <property type="match status" value="1"/>
</dbReference>
<dbReference type="SUPFAM" id="SSF46689">
    <property type="entry name" value="Homeodomain-like"/>
    <property type="match status" value="1"/>
</dbReference>
<evidence type="ECO:0000259" key="2">
    <source>
        <dbReference type="PROSITE" id="PS50090"/>
    </source>
</evidence>
<evidence type="ECO:0000313" key="4">
    <source>
        <dbReference type="Proteomes" id="UP000827549"/>
    </source>
</evidence>
<protein>
    <recommendedName>
        <fullName evidence="2">Myb-like domain-containing protein</fullName>
    </recommendedName>
</protein>
<dbReference type="AlphaFoldDB" id="A0AAF0YDD3"/>
<dbReference type="InterPro" id="IPR009057">
    <property type="entry name" value="Homeodomain-like_sf"/>
</dbReference>
<dbReference type="Proteomes" id="UP000827549">
    <property type="component" value="Chromosome 6"/>
</dbReference>
<proteinExistence type="predicted"/>
<name>A0AAF0YDD3_9TREE</name>
<feature type="compositionally biased region" description="Low complexity" evidence="1">
    <location>
        <begin position="24"/>
        <end position="73"/>
    </location>
</feature>
<dbReference type="GeneID" id="87811339"/>